<accession>A0AAN7KJ23</accession>
<feature type="domain" description="O-methyltransferase dimerisation" evidence="6">
    <location>
        <begin position="42"/>
        <end position="133"/>
    </location>
</feature>
<dbReference type="InterPro" id="IPR016461">
    <property type="entry name" value="COMT-like"/>
</dbReference>
<dbReference type="Gene3D" id="1.10.10.10">
    <property type="entry name" value="Winged helix-like DNA-binding domain superfamily/Winged helix DNA-binding domain"/>
    <property type="match status" value="1"/>
</dbReference>
<evidence type="ECO:0000259" key="6">
    <source>
        <dbReference type="Pfam" id="PF08100"/>
    </source>
</evidence>
<dbReference type="AlphaFoldDB" id="A0AAN7KJ23"/>
<evidence type="ECO:0000259" key="5">
    <source>
        <dbReference type="Pfam" id="PF00891"/>
    </source>
</evidence>
<evidence type="ECO:0000313" key="8">
    <source>
        <dbReference type="Proteomes" id="UP001345219"/>
    </source>
</evidence>
<keyword evidence="2" id="KW-0808">Transferase</keyword>
<proteinExistence type="predicted"/>
<dbReference type="EMBL" id="JAXIOK010000007">
    <property type="protein sequence ID" value="KAK4766094.1"/>
    <property type="molecule type" value="Genomic_DNA"/>
</dbReference>
<dbReference type="Pfam" id="PF00891">
    <property type="entry name" value="Methyltransf_2"/>
    <property type="match status" value="1"/>
</dbReference>
<dbReference type="InterPro" id="IPR036388">
    <property type="entry name" value="WH-like_DNA-bd_sf"/>
</dbReference>
<dbReference type="InterPro" id="IPR036390">
    <property type="entry name" value="WH_DNA-bd_sf"/>
</dbReference>
<feature type="active site" description="Proton acceptor" evidence="4">
    <location>
        <position position="285"/>
    </location>
</feature>
<evidence type="ECO:0000256" key="2">
    <source>
        <dbReference type="ARBA" id="ARBA00022679"/>
    </source>
</evidence>
<dbReference type="PIRSF" id="PIRSF005739">
    <property type="entry name" value="O-mtase"/>
    <property type="match status" value="1"/>
</dbReference>
<keyword evidence="3" id="KW-0949">S-adenosyl-L-methionine</keyword>
<dbReference type="PROSITE" id="PS51683">
    <property type="entry name" value="SAM_OMT_II"/>
    <property type="match status" value="1"/>
</dbReference>
<sequence length="380" mass="41640">MGLITAVSVTMDHDENTDVRQSVTKDLQLSKDQTTACLKALEVIDSFVLPMMLKAAVELDLFEIISRAGSTAGVSAVEIISELREESQPGAAARLDRMLCLLTSHGLLKCSLRAGGSAERIYALTPTSDYFVHREKGTSLAPILGFSYNPANTALWPLGKTAILDGVNPFEEANGMPIFQYGATVPSFNDIFNRTMVALSTVEMEEILKVYRGFQGLNSLVDVAGGTGKCLSMIISKYPSIKGINFDLPHVVRQAPSYPGVEHVEGDMFVGIPQGEAIMIKEILHDWNDECCIQLLKNCYEALPAKGKVIAINTVMPEVPDSSTASKYITRMDIRMLMLVQSHERTVKQYGDLSAASGFSEFRVYHKIAPSVWSVVEFCK</sequence>
<keyword evidence="8" id="KW-1185">Reference proteome</keyword>
<evidence type="ECO:0000313" key="7">
    <source>
        <dbReference type="EMBL" id="KAK4766094.1"/>
    </source>
</evidence>
<keyword evidence="1" id="KW-0489">Methyltransferase</keyword>
<dbReference type="InterPro" id="IPR001077">
    <property type="entry name" value="COMT_C"/>
</dbReference>
<dbReference type="InterPro" id="IPR029063">
    <property type="entry name" value="SAM-dependent_MTases_sf"/>
</dbReference>
<dbReference type="InterPro" id="IPR012967">
    <property type="entry name" value="COMT_dimerisation"/>
</dbReference>
<feature type="domain" description="O-methyltransferase C-terminal" evidence="5">
    <location>
        <begin position="161"/>
        <end position="360"/>
    </location>
</feature>
<dbReference type="GO" id="GO:0032259">
    <property type="term" value="P:methylation"/>
    <property type="evidence" value="ECO:0007669"/>
    <property type="project" value="UniProtKB-KW"/>
</dbReference>
<dbReference type="GO" id="GO:0046983">
    <property type="term" value="F:protein dimerization activity"/>
    <property type="evidence" value="ECO:0007669"/>
    <property type="project" value="InterPro"/>
</dbReference>
<dbReference type="SUPFAM" id="SSF53335">
    <property type="entry name" value="S-adenosyl-L-methionine-dependent methyltransferases"/>
    <property type="match status" value="1"/>
</dbReference>
<gene>
    <name evidence="7" type="ORF">SAY87_007736</name>
</gene>
<evidence type="ECO:0000256" key="4">
    <source>
        <dbReference type="PIRSR" id="PIRSR005739-1"/>
    </source>
</evidence>
<dbReference type="FunFam" id="1.10.10.10:FF:000357">
    <property type="entry name" value="Caffeic acid 3-O-methyltransferase"/>
    <property type="match status" value="1"/>
</dbReference>
<evidence type="ECO:0000256" key="1">
    <source>
        <dbReference type="ARBA" id="ARBA00022603"/>
    </source>
</evidence>
<dbReference type="Gene3D" id="3.40.50.150">
    <property type="entry name" value="Vaccinia Virus protein VP39"/>
    <property type="match status" value="1"/>
</dbReference>
<dbReference type="Proteomes" id="UP001345219">
    <property type="component" value="Chromosome 7"/>
</dbReference>
<dbReference type="PANTHER" id="PTHR11746">
    <property type="entry name" value="O-METHYLTRANSFERASE"/>
    <property type="match status" value="1"/>
</dbReference>
<dbReference type="GO" id="GO:0008171">
    <property type="term" value="F:O-methyltransferase activity"/>
    <property type="evidence" value="ECO:0007669"/>
    <property type="project" value="InterPro"/>
</dbReference>
<organism evidence="7 8">
    <name type="scientific">Trapa incisa</name>
    <dbReference type="NCBI Taxonomy" id="236973"/>
    <lineage>
        <taxon>Eukaryota</taxon>
        <taxon>Viridiplantae</taxon>
        <taxon>Streptophyta</taxon>
        <taxon>Embryophyta</taxon>
        <taxon>Tracheophyta</taxon>
        <taxon>Spermatophyta</taxon>
        <taxon>Magnoliopsida</taxon>
        <taxon>eudicotyledons</taxon>
        <taxon>Gunneridae</taxon>
        <taxon>Pentapetalae</taxon>
        <taxon>rosids</taxon>
        <taxon>malvids</taxon>
        <taxon>Myrtales</taxon>
        <taxon>Lythraceae</taxon>
        <taxon>Trapa</taxon>
    </lineage>
</organism>
<dbReference type="SUPFAM" id="SSF46785">
    <property type="entry name" value="Winged helix' DNA-binding domain"/>
    <property type="match status" value="1"/>
</dbReference>
<protein>
    <submittedName>
        <fullName evidence="7">Uncharacterized protein</fullName>
    </submittedName>
</protein>
<comment type="caution">
    <text evidence="7">The sequence shown here is derived from an EMBL/GenBank/DDBJ whole genome shotgun (WGS) entry which is preliminary data.</text>
</comment>
<evidence type="ECO:0000256" key="3">
    <source>
        <dbReference type="ARBA" id="ARBA00022691"/>
    </source>
</evidence>
<name>A0AAN7KJ23_9MYRT</name>
<dbReference type="Pfam" id="PF08100">
    <property type="entry name" value="Dimerisation"/>
    <property type="match status" value="1"/>
</dbReference>
<reference evidence="7 8" key="1">
    <citation type="journal article" date="2023" name="Hortic Res">
        <title>Pangenome of water caltrop reveals structural variations and asymmetric subgenome divergence after allopolyploidization.</title>
        <authorList>
            <person name="Zhang X."/>
            <person name="Chen Y."/>
            <person name="Wang L."/>
            <person name="Yuan Y."/>
            <person name="Fang M."/>
            <person name="Shi L."/>
            <person name="Lu R."/>
            <person name="Comes H.P."/>
            <person name="Ma Y."/>
            <person name="Chen Y."/>
            <person name="Huang G."/>
            <person name="Zhou Y."/>
            <person name="Zheng Z."/>
            <person name="Qiu Y."/>
        </authorList>
    </citation>
    <scope>NUCLEOTIDE SEQUENCE [LARGE SCALE GENOMIC DNA]</scope>
    <source>
        <tissue evidence="7">Roots</tissue>
    </source>
</reference>